<evidence type="ECO:0000313" key="3">
    <source>
        <dbReference type="Proteomes" id="UP000198807"/>
    </source>
</evidence>
<dbReference type="InterPro" id="IPR051404">
    <property type="entry name" value="TA_system_antitoxin"/>
</dbReference>
<dbReference type="CDD" id="cd22231">
    <property type="entry name" value="RHH_NikR_HicB-like"/>
    <property type="match status" value="1"/>
</dbReference>
<accession>A0A1H7VM29</accession>
<dbReference type="Gene3D" id="3.30.160.250">
    <property type="match status" value="1"/>
</dbReference>
<dbReference type="PANTHER" id="PTHR34504:SF2">
    <property type="entry name" value="UPF0150 PROTEIN SSL0259"/>
    <property type="match status" value="1"/>
</dbReference>
<dbReference type="InterPro" id="IPR035069">
    <property type="entry name" value="TTHA1013/TTHA0281-like"/>
</dbReference>
<sequence length="137" mass="15070">MHYPIAIEVSDEHHAYSVAVPDLPGCFSTGDTFDEAIDNAREAIEGHLESLADHGDPIPSASAIEQHLANPDYVGWVWAAVEIDMTPYLGKSHKVNVTLPDLLIKRIDRAVARHGKFKSRSGFLARAALHELERYAG</sequence>
<keyword evidence="3" id="KW-1185">Reference proteome</keyword>
<proteinExistence type="predicted"/>
<gene>
    <name evidence="2" type="ORF">SAMN04488129_12610</name>
</gene>
<dbReference type="Proteomes" id="UP000198807">
    <property type="component" value="Unassembled WGS sequence"/>
</dbReference>
<dbReference type="InterPro" id="IPR031807">
    <property type="entry name" value="HicB-like"/>
</dbReference>
<evidence type="ECO:0000259" key="1">
    <source>
        <dbReference type="Pfam" id="PF15919"/>
    </source>
</evidence>
<dbReference type="PANTHER" id="PTHR34504">
    <property type="entry name" value="ANTITOXIN HICB"/>
    <property type="match status" value="1"/>
</dbReference>
<reference evidence="3" key="1">
    <citation type="submission" date="2016-10" db="EMBL/GenBank/DDBJ databases">
        <authorList>
            <person name="Varghese N."/>
            <person name="Submissions S."/>
        </authorList>
    </citation>
    <scope>NUCLEOTIDE SEQUENCE [LARGE SCALE GENOMIC DNA]</scope>
    <source>
        <strain evidence="3">CGMCC 1.9150</strain>
    </source>
</reference>
<protein>
    <submittedName>
        <fullName evidence="2">Predicted nuclease of the RNAse H fold, HicB family</fullName>
    </submittedName>
</protein>
<dbReference type="EMBL" id="FOBC01000026">
    <property type="protein sequence ID" value="SEM10321.1"/>
    <property type="molecule type" value="Genomic_DNA"/>
</dbReference>
<dbReference type="AlphaFoldDB" id="A0A1H7VM29"/>
<dbReference type="SUPFAM" id="SSF143100">
    <property type="entry name" value="TTHA1013/TTHA0281-like"/>
    <property type="match status" value="1"/>
</dbReference>
<dbReference type="OrthoDB" id="9807959at2"/>
<dbReference type="STRING" id="650850.SAMN04488129_12610"/>
<evidence type="ECO:0000313" key="2">
    <source>
        <dbReference type="EMBL" id="SEM10321.1"/>
    </source>
</evidence>
<organism evidence="2 3">
    <name type="scientific">Halomonas daqiaonensis</name>
    <dbReference type="NCBI Taxonomy" id="650850"/>
    <lineage>
        <taxon>Bacteria</taxon>
        <taxon>Pseudomonadati</taxon>
        <taxon>Pseudomonadota</taxon>
        <taxon>Gammaproteobacteria</taxon>
        <taxon>Oceanospirillales</taxon>
        <taxon>Halomonadaceae</taxon>
        <taxon>Halomonas</taxon>
    </lineage>
</organism>
<dbReference type="Pfam" id="PF15919">
    <property type="entry name" value="HicB_lk_antitox"/>
    <property type="match status" value="1"/>
</dbReference>
<dbReference type="RefSeq" id="WP_089715588.1">
    <property type="nucleotide sequence ID" value="NZ_FOBC01000026.1"/>
</dbReference>
<feature type="domain" description="HicB-like antitoxin of toxin-antitoxin system" evidence="1">
    <location>
        <begin position="3"/>
        <end position="128"/>
    </location>
</feature>
<name>A0A1H7VM29_9GAMM</name>